<reference evidence="7" key="1">
    <citation type="submission" date="2020-03" db="EMBL/GenBank/DDBJ databases">
        <title>Transcriptomic Profiling of the Digestive Tract of the Rat Flea, Xenopsylla cheopis, Following Blood Feeding and Infection with Yersinia pestis.</title>
        <authorList>
            <person name="Bland D.M."/>
            <person name="Martens C.A."/>
            <person name="Virtaneva K."/>
            <person name="Kanakabandi K."/>
            <person name="Long D."/>
            <person name="Rosenke R."/>
            <person name="Saturday G.A."/>
            <person name="Hoyt F.H."/>
            <person name="Bruno D.P."/>
            <person name="Ribeiro J.M.C."/>
            <person name="Hinnebusch J."/>
        </authorList>
    </citation>
    <scope>NUCLEOTIDE SEQUENCE</scope>
</reference>
<keyword evidence="7" id="KW-0808">Transferase</keyword>
<dbReference type="Pfam" id="PF10198">
    <property type="entry name" value="Ada3"/>
    <property type="match status" value="1"/>
</dbReference>
<evidence type="ECO:0000256" key="3">
    <source>
        <dbReference type="ARBA" id="ARBA00023015"/>
    </source>
</evidence>
<evidence type="ECO:0000256" key="5">
    <source>
        <dbReference type="ARBA" id="ARBA00023242"/>
    </source>
</evidence>
<keyword evidence="4" id="KW-0804">Transcription</keyword>
<evidence type="ECO:0000313" key="7">
    <source>
        <dbReference type="EMBL" id="NOV44335.1"/>
    </source>
</evidence>
<dbReference type="PANTHER" id="PTHR13556:SF2">
    <property type="entry name" value="TRANSCRIPTIONAL ADAPTER 3"/>
    <property type="match status" value="1"/>
</dbReference>
<proteinExistence type="inferred from homology"/>
<dbReference type="GO" id="GO:0016740">
    <property type="term" value="F:transferase activity"/>
    <property type="evidence" value="ECO:0007669"/>
    <property type="project" value="UniProtKB-KW"/>
</dbReference>
<evidence type="ECO:0000256" key="1">
    <source>
        <dbReference type="ARBA" id="ARBA00004123"/>
    </source>
</evidence>
<comment type="similarity">
    <text evidence="2">Belongs to the NGG1 family.</text>
</comment>
<dbReference type="GO" id="GO:0000124">
    <property type="term" value="C:SAGA complex"/>
    <property type="evidence" value="ECO:0007669"/>
    <property type="project" value="TreeGrafter"/>
</dbReference>
<name>A0A6M2DDN1_XENCH</name>
<evidence type="ECO:0000256" key="2">
    <source>
        <dbReference type="ARBA" id="ARBA00005330"/>
    </source>
</evidence>
<dbReference type="EMBL" id="GIIL01000609">
    <property type="protein sequence ID" value="NOV44335.1"/>
    <property type="molecule type" value="Transcribed_RNA"/>
</dbReference>
<keyword evidence="3" id="KW-0805">Transcription regulation</keyword>
<dbReference type="GO" id="GO:0006357">
    <property type="term" value="P:regulation of transcription by RNA polymerase II"/>
    <property type="evidence" value="ECO:0007669"/>
    <property type="project" value="TreeGrafter"/>
</dbReference>
<dbReference type="AlphaFoldDB" id="A0A6M2DDN1"/>
<feature type="region of interest" description="Disordered" evidence="6">
    <location>
        <begin position="1"/>
        <end position="38"/>
    </location>
</feature>
<organism evidence="7">
    <name type="scientific">Xenopsylla cheopis</name>
    <name type="common">Oriental rat flea</name>
    <name type="synonym">Pulex cheopis</name>
    <dbReference type="NCBI Taxonomy" id="163159"/>
    <lineage>
        <taxon>Eukaryota</taxon>
        <taxon>Metazoa</taxon>
        <taxon>Ecdysozoa</taxon>
        <taxon>Arthropoda</taxon>
        <taxon>Hexapoda</taxon>
        <taxon>Insecta</taxon>
        <taxon>Pterygota</taxon>
        <taxon>Neoptera</taxon>
        <taxon>Endopterygota</taxon>
        <taxon>Siphonaptera</taxon>
        <taxon>Pulicidae</taxon>
        <taxon>Xenopsyllinae</taxon>
        <taxon>Xenopsylla</taxon>
    </lineage>
</organism>
<dbReference type="PANTHER" id="PTHR13556">
    <property type="entry name" value="TRANSCRIPTIONAL ADAPTER 3-RELATED"/>
    <property type="match status" value="1"/>
</dbReference>
<dbReference type="GO" id="GO:0003713">
    <property type="term" value="F:transcription coactivator activity"/>
    <property type="evidence" value="ECO:0007669"/>
    <property type="project" value="TreeGrafter"/>
</dbReference>
<accession>A0A6M2DDN1</accession>
<keyword evidence="5" id="KW-0539">Nucleus</keyword>
<feature type="compositionally biased region" description="Polar residues" evidence="6">
    <location>
        <begin position="21"/>
        <end position="38"/>
    </location>
</feature>
<protein>
    <submittedName>
        <fullName evidence="7">Putative histone acetyltransferase pcaf/saga/ada subunit tada3l/ngg1</fullName>
    </submittedName>
</protein>
<dbReference type="GO" id="GO:0005634">
    <property type="term" value="C:nucleus"/>
    <property type="evidence" value="ECO:0007669"/>
    <property type="project" value="UniProtKB-SubCell"/>
</dbReference>
<dbReference type="InterPro" id="IPR019340">
    <property type="entry name" value="Histone_AcTrfase_su3"/>
</dbReference>
<comment type="subcellular location">
    <subcellularLocation>
        <location evidence="1">Nucleus</location>
    </subcellularLocation>
</comment>
<evidence type="ECO:0000256" key="6">
    <source>
        <dbReference type="SAM" id="MobiDB-lite"/>
    </source>
</evidence>
<evidence type="ECO:0000256" key="4">
    <source>
        <dbReference type="ARBA" id="ARBA00023163"/>
    </source>
</evidence>
<sequence length="444" mass="50499">MLGKRASSGGKGRSSIKHETNNQTSKTSVSMVPGLNKQNKSIIDDRKMRAEAIATLPVCRTQDLAEHFPTYAAVLARSSTTETVLDEELDSLQFELESMLSSLAYKMNLMHIEIDVEDYIQKDHNKRLKLNVKQTPGSGNRKRTTDKTVPHKAAKLSNNVYKSKNFKKVRNSGINEMTSDLKSDLSKPVVIKNDIAFKFWTSIDPYCAQLGPSDLDKLSKIINNFEEPLPAIPELGPHYTKRWTADDFLMEQNFSSDRMQARNIDMNLNIPAHIATMLKQSDDYNSDIPGPLTQRLLSALLTVPEIENIEHKLSSDSEKLLRKELISLGIMDEDDFPKPSPDDEVWEETKRVYLDLTALNKQNIQKLKELHVAAQIEVKKTAMRKKLELIDSQILEATKKFQLAKQENRQISEKELQDAEKLLKEQIMLNEKIISMPSTGPHWI</sequence>